<evidence type="ECO:0000256" key="2">
    <source>
        <dbReference type="ARBA" id="ARBA00023002"/>
    </source>
</evidence>
<dbReference type="Proteomes" id="UP000825367">
    <property type="component" value="Chromosome"/>
</dbReference>
<gene>
    <name evidence="7" type="ORF">K0O64_24200</name>
</gene>
<dbReference type="Pfam" id="PF02826">
    <property type="entry name" value="2-Hacid_dh_C"/>
    <property type="match status" value="1"/>
</dbReference>
<dbReference type="InterPro" id="IPR006140">
    <property type="entry name" value="D-isomer_DH_NAD-bd"/>
</dbReference>
<keyword evidence="3" id="KW-0520">NAD</keyword>
<dbReference type="EMBL" id="CP080333">
    <property type="protein sequence ID" value="QYL16108.1"/>
    <property type="molecule type" value="Genomic_DNA"/>
</dbReference>
<dbReference type="InterPro" id="IPR006139">
    <property type="entry name" value="D-isomer_2_OHA_DH_cat_dom"/>
</dbReference>
<evidence type="ECO:0000256" key="4">
    <source>
        <dbReference type="RuleBase" id="RU003719"/>
    </source>
</evidence>
<dbReference type="Pfam" id="PF00389">
    <property type="entry name" value="2-Hacid_dh"/>
    <property type="match status" value="1"/>
</dbReference>
<reference evidence="7 8" key="1">
    <citation type="submission" date="2021-07" db="EMBL/GenBank/DDBJ databases">
        <title>Whole genome sequencing of non-tuberculosis mycobacteria type-strains.</title>
        <authorList>
            <person name="Igarashi Y."/>
            <person name="Osugi A."/>
            <person name="Mitarai S."/>
        </authorList>
    </citation>
    <scope>NUCLEOTIDE SEQUENCE [LARGE SCALE GENOMIC DNA]</scope>
    <source>
        <strain evidence="7 8">JCM 16370</strain>
    </source>
</reference>
<accession>A0ABX8VE95</accession>
<dbReference type="PANTHER" id="PTHR43333:SF1">
    <property type="entry name" value="D-ISOMER SPECIFIC 2-HYDROXYACID DEHYDROGENASE NAD-BINDING DOMAIN-CONTAINING PROTEIN"/>
    <property type="match status" value="1"/>
</dbReference>
<sequence length="365" mass="39036">MSAQFGRIGDDRLTGIRIEEIADISHSGPIPIGFRKHFIDIGRVRRGEPNGAALSSRPRVLVLAEPDPELPPPPLGLIPPDVDVVEVHGTPTSAQLADAEVLYVWDHRFADLAAALRSAERLRWVHAASVGVNRLICPELTERGVTLTNSRGVFDTPIAEWVLAAVLSHVKGIADTLALQRTGTWQYRTTGRLAGKQAAVVGTGSIGRAIADRLSRLDVQVTLIGRRESGDLAAVAAEVDILIAAVPLTPATTGLIDAQVLAALGPDGFLVNVGRGPTVVEAALVEALRVGTIAGAALDVFEVEPLPADSPLWSMPHVLVSPHMSGDYVGFEVDMMGVFVDNLRRWLRGERLHNIVDPALGYVRN</sequence>
<comment type="similarity">
    <text evidence="1 4">Belongs to the D-isomer specific 2-hydroxyacid dehydrogenase family.</text>
</comment>
<protein>
    <submittedName>
        <fullName evidence="7">D-2-hydroxyacid dehydrogenase</fullName>
    </submittedName>
</protein>
<dbReference type="SUPFAM" id="SSF52283">
    <property type="entry name" value="Formate/glycerate dehydrogenase catalytic domain-like"/>
    <property type="match status" value="1"/>
</dbReference>
<evidence type="ECO:0000256" key="1">
    <source>
        <dbReference type="ARBA" id="ARBA00005854"/>
    </source>
</evidence>
<dbReference type="Gene3D" id="3.40.50.720">
    <property type="entry name" value="NAD(P)-binding Rossmann-like Domain"/>
    <property type="match status" value="2"/>
</dbReference>
<dbReference type="CDD" id="cd05300">
    <property type="entry name" value="2-Hacid_dh_1"/>
    <property type="match status" value="1"/>
</dbReference>
<evidence type="ECO:0000259" key="5">
    <source>
        <dbReference type="Pfam" id="PF00389"/>
    </source>
</evidence>
<organism evidence="7 8">
    <name type="scientific">Mycolicibacterium pallens</name>
    <dbReference type="NCBI Taxonomy" id="370524"/>
    <lineage>
        <taxon>Bacteria</taxon>
        <taxon>Bacillati</taxon>
        <taxon>Actinomycetota</taxon>
        <taxon>Actinomycetes</taxon>
        <taxon>Mycobacteriales</taxon>
        <taxon>Mycobacteriaceae</taxon>
        <taxon>Mycolicibacterium</taxon>
    </lineage>
</organism>
<dbReference type="PANTHER" id="PTHR43333">
    <property type="entry name" value="2-HACID_DH_C DOMAIN-CONTAINING PROTEIN"/>
    <property type="match status" value="1"/>
</dbReference>
<dbReference type="SUPFAM" id="SSF51735">
    <property type="entry name" value="NAD(P)-binding Rossmann-fold domains"/>
    <property type="match status" value="1"/>
</dbReference>
<dbReference type="InterPro" id="IPR036291">
    <property type="entry name" value="NAD(P)-bd_dom_sf"/>
</dbReference>
<name>A0ABX8VE95_9MYCO</name>
<evidence type="ECO:0000259" key="6">
    <source>
        <dbReference type="Pfam" id="PF02826"/>
    </source>
</evidence>
<evidence type="ECO:0000256" key="3">
    <source>
        <dbReference type="ARBA" id="ARBA00023027"/>
    </source>
</evidence>
<feature type="domain" description="D-isomer specific 2-hydroxyacid dehydrogenase catalytic" evidence="5">
    <location>
        <begin position="91"/>
        <end position="356"/>
    </location>
</feature>
<keyword evidence="8" id="KW-1185">Reference proteome</keyword>
<keyword evidence="2 4" id="KW-0560">Oxidoreductase</keyword>
<feature type="domain" description="D-isomer specific 2-hydroxyacid dehydrogenase NAD-binding" evidence="6">
    <location>
        <begin position="163"/>
        <end position="325"/>
    </location>
</feature>
<proteinExistence type="inferred from homology"/>
<evidence type="ECO:0000313" key="8">
    <source>
        <dbReference type="Proteomes" id="UP000825367"/>
    </source>
</evidence>
<evidence type="ECO:0000313" key="7">
    <source>
        <dbReference type="EMBL" id="QYL16108.1"/>
    </source>
</evidence>